<reference evidence="1" key="1">
    <citation type="submission" date="2016-01" db="EMBL/GenBank/DDBJ databases">
        <authorList>
            <person name="Peeters C."/>
        </authorList>
    </citation>
    <scope>NUCLEOTIDE SEQUENCE</scope>
    <source>
        <strain evidence="1">LMG 29321</strain>
    </source>
</reference>
<name>A0A158E3J0_9BURK</name>
<dbReference type="EMBL" id="FCOX02000042">
    <property type="protein sequence ID" value="SAL00487.1"/>
    <property type="molecule type" value="Genomic_DNA"/>
</dbReference>
<dbReference type="AlphaFoldDB" id="A0A158E3J0"/>
<accession>A0A158E3J0</accession>
<dbReference type="InterPro" id="IPR013785">
    <property type="entry name" value="Aldolase_TIM"/>
</dbReference>
<keyword evidence="2" id="KW-1185">Reference proteome</keyword>
<dbReference type="Proteomes" id="UP000071859">
    <property type="component" value="Unassembled WGS sequence"/>
</dbReference>
<evidence type="ECO:0000313" key="2">
    <source>
        <dbReference type="Proteomes" id="UP000071859"/>
    </source>
</evidence>
<gene>
    <name evidence="1" type="ORF">AWB78_05954</name>
</gene>
<evidence type="ECO:0000313" key="1">
    <source>
        <dbReference type="EMBL" id="SAL00487.1"/>
    </source>
</evidence>
<comment type="caution">
    <text evidence="1">The sequence shown here is derived from an EMBL/GenBank/DDBJ whole genome shotgun (WGS) entry which is preliminary data.</text>
</comment>
<protein>
    <submittedName>
        <fullName evidence="1">Uncharacterized protein</fullName>
    </submittedName>
</protein>
<sequence>MQIRWRNSLSEAAWCLTSLLVSLIPCASYAREFKVYAFIPWPEHVENGRRVGTPPLDAFLSSLGFKNIKVLYEKNYATNGVPDDAKARDVARAASKEGVELVSLDNEFGDRLRPETVIPQTLELIRLFRNHGNSFALGVYATAPQATYGWHPEKLEMTEGLNVQYKSVAEAVDVLSPALYNYDGHDFEKWKRSAYFHISQSKIYGGKPIIPYISPYVELKKTEVPRNGVKVEELTEQEMRERLNVLYDQGADGCIVWASSQSVGPDNKQLLFDPSRGWGKALVEFIREHQQ</sequence>
<organism evidence="1 2">
    <name type="scientific">Caballeronia calidae</name>
    <dbReference type="NCBI Taxonomy" id="1777139"/>
    <lineage>
        <taxon>Bacteria</taxon>
        <taxon>Pseudomonadati</taxon>
        <taxon>Pseudomonadota</taxon>
        <taxon>Betaproteobacteria</taxon>
        <taxon>Burkholderiales</taxon>
        <taxon>Burkholderiaceae</taxon>
        <taxon>Caballeronia</taxon>
    </lineage>
</organism>
<proteinExistence type="predicted"/>
<dbReference type="Gene3D" id="3.20.20.70">
    <property type="entry name" value="Aldolase class I"/>
    <property type="match status" value="1"/>
</dbReference>